<name>A0A1H7YBV4_9SPHN</name>
<dbReference type="RefSeq" id="WP_212611373.1">
    <property type="nucleotide sequence ID" value="NZ_FOCF01000001.1"/>
</dbReference>
<evidence type="ECO:0000256" key="1">
    <source>
        <dbReference type="SAM" id="SignalP"/>
    </source>
</evidence>
<keyword evidence="1" id="KW-0732">Signal</keyword>
<proteinExistence type="predicted"/>
<dbReference type="STRING" id="1166340.SAMN05192583_0204"/>
<keyword evidence="3" id="KW-1185">Reference proteome</keyword>
<accession>A0A1H7YBV4</accession>
<sequence length="108" mass="12319">MKLMALLGVGALVAGTVTALPVAAQRYDHGYRDGYRGHDGYRGGPGYRHHGYRGGYDHRGYRGGYGYRGDYGYRGPRHGWRGYRGRPRVVCRVHRGYYGPERRCFQAY</sequence>
<organism evidence="2 3">
    <name type="scientific">Sphingomonas gellani</name>
    <dbReference type="NCBI Taxonomy" id="1166340"/>
    <lineage>
        <taxon>Bacteria</taxon>
        <taxon>Pseudomonadati</taxon>
        <taxon>Pseudomonadota</taxon>
        <taxon>Alphaproteobacteria</taxon>
        <taxon>Sphingomonadales</taxon>
        <taxon>Sphingomonadaceae</taxon>
        <taxon>Sphingomonas</taxon>
    </lineage>
</organism>
<reference evidence="3" key="1">
    <citation type="submission" date="2016-10" db="EMBL/GenBank/DDBJ databases">
        <authorList>
            <person name="Varghese N."/>
            <person name="Submissions S."/>
        </authorList>
    </citation>
    <scope>NUCLEOTIDE SEQUENCE [LARGE SCALE GENOMIC DNA]</scope>
    <source>
        <strain evidence="3">S6-262</strain>
    </source>
</reference>
<dbReference type="AlphaFoldDB" id="A0A1H7YBV4"/>
<feature type="chain" id="PRO_5011599544" evidence="1">
    <location>
        <begin position="20"/>
        <end position="108"/>
    </location>
</feature>
<dbReference type="EMBL" id="FOCF01000001">
    <property type="protein sequence ID" value="SEM43672.1"/>
    <property type="molecule type" value="Genomic_DNA"/>
</dbReference>
<dbReference type="Proteomes" id="UP000199206">
    <property type="component" value="Unassembled WGS sequence"/>
</dbReference>
<protein>
    <submittedName>
        <fullName evidence="2">Uncharacterized protein</fullName>
    </submittedName>
</protein>
<feature type="signal peptide" evidence="1">
    <location>
        <begin position="1"/>
        <end position="19"/>
    </location>
</feature>
<evidence type="ECO:0000313" key="2">
    <source>
        <dbReference type="EMBL" id="SEM43672.1"/>
    </source>
</evidence>
<gene>
    <name evidence="2" type="ORF">SAMN05192583_0204</name>
</gene>
<evidence type="ECO:0000313" key="3">
    <source>
        <dbReference type="Proteomes" id="UP000199206"/>
    </source>
</evidence>